<dbReference type="PANTHER" id="PTHR42034:SF1">
    <property type="entry name" value="CONDENSATION DOMAIN-CONTAINING PROTEIN"/>
    <property type="match status" value="1"/>
</dbReference>
<dbReference type="AlphaFoldDB" id="A0AAV5A0A4"/>
<dbReference type="Gene3D" id="3.30.559.30">
    <property type="entry name" value="Nonribosomal peptide synthetase, condensation domain"/>
    <property type="match status" value="1"/>
</dbReference>
<comment type="caution">
    <text evidence="3">The sequence shown here is derived from an EMBL/GenBank/DDBJ whole genome shotgun (WGS) entry which is preliminary data.</text>
</comment>
<organism evidence="3 4">
    <name type="scientific">Clathrus columnatus</name>
    <dbReference type="NCBI Taxonomy" id="1419009"/>
    <lineage>
        <taxon>Eukaryota</taxon>
        <taxon>Fungi</taxon>
        <taxon>Dikarya</taxon>
        <taxon>Basidiomycota</taxon>
        <taxon>Agaricomycotina</taxon>
        <taxon>Agaricomycetes</taxon>
        <taxon>Phallomycetidae</taxon>
        <taxon>Phallales</taxon>
        <taxon>Clathraceae</taxon>
        <taxon>Clathrus</taxon>
    </lineage>
</organism>
<dbReference type="InterPro" id="IPR009992">
    <property type="entry name" value="Tri3/Sat12/Sat16/Mac1"/>
</dbReference>
<evidence type="ECO:0000313" key="3">
    <source>
        <dbReference type="EMBL" id="GJJ08071.1"/>
    </source>
</evidence>
<dbReference type="Pfam" id="PF07428">
    <property type="entry name" value="Tri3"/>
    <property type="match status" value="1"/>
</dbReference>
<dbReference type="PANTHER" id="PTHR42034">
    <property type="entry name" value="CHROMOSOME 7, WHOLE GENOME SHOTGUN SEQUENCE-RELATED"/>
    <property type="match status" value="1"/>
</dbReference>
<comment type="similarity">
    <text evidence="1">Belongs to the trichothecene O-acetyltransferase family.</text>
</comment>
<dbReference type="Proteomes" id="UP001050691">
    <property type="component" value="Unassembled WGS sequence"/>
</dbReference>
<evidence type="ECO:0000256" key="1">
    <source>
        <dbReference type="ARBA" id="ARBA00006439"/>
    </source>
</evidence>
<dbReference type="InterPro" id="IPR023213">
    <property type="entry name" value="CAT-like_dom_sf"/>
</dbReference>
<dbReference type="GO" id="GO:0016407">
    <property type="term" value="F:acetyltransferase activity"/>
    <property type="evidence" value="ECO:0007669"/>
    <property type="project" value="InterPro"/>
</dbReference>
<dbReference type="Gene3D" id="3.30.559.10">
    <property type="entry name" value="Chloramphenicol acetyltransferase-like domain"/>
    <property type="match status" value="1"/>
</dbReference>
<reference evidence="3" key="1">
    <citation type="submission" date="2021-10" db="EMBL/GenBank/DDBJ databases">
        <title>De novo Genome Assembly of Clathrus columnatus (Basidiomycota, Fungi) Using Illumina and Nanopore Sequence Data.</title>
        <authorList>
            <person name="Ogiso-Tanaka E."/>
            <person name="Itagaki H."/>
            <person name="Hosoya T."/>
            <person name="Hosaka K."/>
        </authorList>
    </citation>
    <scope>NUCLEOTIDE SEQUENCE</scope>
    <source>
        <strain evidence="3">MO-923</strain>
    </source>
</reference>
<proteinExistence type="inferred from homology"/>
<dbReference type="SUPFAM" id="SSF52777">
    <property type="entry name" value="CoA-dependent acyltransferases"/>
    <property type="match status" value="1"/>
</dbReference>
<evidence type="ECO:0000313" key="4">
    <source>
        <dbReference type="Proteomes" id="UP001050691"/>
    </source>
</evidence>
<gene>
    <name evidence="3" type="ORF">Clacol_002278</name>
</gene>
<evidence type="ECO:0000256" key="2">
    <source>
        <dbReference type="ARBA" id="ARBA00022679"/>
    </source>
</evidence>
<name>A0AAV5A0A4_9AGAM</name>
<protein>
    <submittedName>
        <fullName evidence="3">Uncharacterized protein</fullName>
    </submittedName>
</protein>
<keyword evidence="2" id="KW-0808">Transferase</keyword>
<dbReference type="EMBL" id="BPWL01000003">
    <property type="protein sequence ID" value="GJJ08071.1"/>
    <property type="molecule type" value="Genomic_DNA"/>
</dbReference>
<keyword evidence="4" id="KW-1185">Reference proteome</keyword>
<dbReference type="GO" id="GO:0043386">
    <property type="term" value="P:mycotoxin biosynthetic process"/>
    <property type="evidence" value="ECO:0007669"/>
    <property type="project" value="InterPro"/>
</dbReference>
<accession>A0AAV5A0A4</accession>
<sequence length="516" mass="58277">MASIDQNHFKWKEDHTVPGRFTREPIGGEKMVDLWNILNHGDGNMFLGLYIKLSNPLQGSEFITYLREAWKSLRWEVPTIAMQVFHVPTESRFPQPYLVYDVAKSSSEVDVWAKATATLMGGYENLDDLRYHIGQSPLPPTDFAPQTLVYALQTSAESFGILIHTSHVSFDGAGVKIIGKKLLSHLSHYIGDPNYQKLESKKMRWGSESENLVPVMLDIIQSYEPAVKDSNGNIIKKEILGEIREGPAYDKTLAEVLEDGIHGSTHSHPLKSIIRPMFDVKKQKPRTRRLHYTFTLEESAKIQAACAPSKSMPEKLTVNHILHGAVGLLTMLDNPPKKGSDAVVFFWGIINARKRLIPHYRNYPGYCLGVSAIKLPVSLYERFSSEDRRMLVLEFAKAIRQEYKKQAEYPSLASVAGEEIDIILQAPPPPPSCDPWYVGDGRGSLYLSPSYNVDGQQVLELSDFFVGINRADPGPCFRTTEWNGHIILNIDYNELAVETKTVEHWLNLWRDLALSV</sequence>